<dbReference type="InterPro" id="IPR051545">
    <property type="entry name" value="NAD(P)H_dehydrogenase_qn"/>
</dbReference>
<dbReference type="PANTHER" id="PTHR10204">
    <property type="entry name" value="NAD P H OXIDOREDUCTASE-RELATED"/>
    <property type="match status" value="1"/>
</dbReference>
<keyword evidence="2" id="KW-0560">Oxidoreductase</keyword>
<comment type="similarity">
    <text evidence="1">Belongs to the NAD(P)H dehydrogenase (quinone) family.</text>
</comment>
<evidence type="ECO:0000259" key="3">
    <source>
        <dbReference type="Pfam" id="PF02525"/>
    </source>
</evidence>
<evidence type="ECO:0000313" key="4">
    <source>
        <dbReference type="EMBL" id="OEO32579.1"/>
    </source>
</evidence>
<dbReference type="PANTHER" id="PTHR10204:SF34">
    <property type="entry name" value="NAD(P)H DEHYDROGENASE [QUINONE] 1 ISOFORM 1"/>
    <property type="match status" value="1"/>
</dbReference>
<dbReference type="SUPFAM" id="SSF52218">
    <property type="entry name" value="Flavoproteins"/>
    <property type="match status" value="1"/>
</dbReference>
<dbReference type="OrthoDB" id="9798454at2"/>
<feature type="domain" description="Flavodoxin-like fold" evidence="3">
    <location>
        <begin position="1"/>
        <end position="144"/>
    </location>
</feature>
<evidence type="ECO:0000313" key="5">
    <source>
        <dbReference type="Proteomes" id="UP000095463"/>
    </source>
</evidence>
<dbReference type="GO" id="GO:0005829">
    <property type="term" value="C:cytosol"/>
    <property type="evidence" value="ECO:0007669"/>
    <property type="project" value="TreeGrafter"/>
</dbReference>
<dbReference type="Proteomes" id="UP000095463">
    <property type="component" value="Unassembled WGS sequence"/>
</dbReference>
<dbReference type="GO" id="GO:0003955">
    <property type="term" value="F:NAD(P)H dehydrogenase (quinone) activity"/>
    <property type="evidence" value="ECO:0007669"/>
    <property type="project" value="TreeGrafter"/>
</dbReference>
<name>A0A1E5XVH1_9HYPH</name>
<dbReference type="InterPro" id="IPR003680">
    <property type="entry name" value="Flavodoxin_fold"/>
</dbReference>
<gene>
    <name evidence="4" type="ORF">VW23_010870</name>
</gene>
<accession>A0A1E5XVH1</accession>
<dbReference type="RefSeq" id="WP_069908273.1">
    <property type="nucleotide sequence ID" value="NZ_LAJE02000067.1"/>
</dbReference>
<dbReference type="Pfam" id="PF02525">
    <property type="entry name" value="Flavodoxin_2"/>
    <property type="match status" value="1"/>
</dbReference>
<reference evidence="4 5" key="1">
    <citation type="journal article" date="2015" name="Genome Announc.">
        <title>Genome Assemblies of Three Soil-Associated Devosia species: D. insulae, D. limi, and D. soli.</title>
        <authorList>
            <person name="Hassan Y.I."/>
            <person name="Lepp D."/>
            <person name="Zhou T."/>
        </authorList>
    </citation>
    <scope>NUCLEOTIDE SEQUENCE [LARGE SCALE GENOMIC DNA]</scope>
    <source>
        <strain evidence="4 5">DS-56</strain>
    </source>
</reference>
<protein>
    <recommendedName>
        <fullName evidence="3">Flavodoxin-like fold domain-containing protein</fullName>
    </recommendedName>
</protein>
<evidence type="ECO:0000256" key="2">
    <source>
        <dbReference type="ARBA" id="ARBA00023002"/>
    </source>
</evidence>
<comment type="caution">
    <text evidence="4">The sequence shown here is derived from an EMBL/GenBank/DDBJ whole genome shotgun (WGS) entry which is preliminary data.</text>
</comment>
<dbReference type="EMBL" id="LAJE02000067">
    <property type="protein sequence ID" value="OEO32579.1"/>
    <property type="molecule type" value="Genomic_DNA"/>
</dbReference>
<keyword evidence="5" id="KW-1185">Reference proteome</keyword>
<dbReference type="Gene3D" id="3.40.50.360">
    <property type="match status" value="1"/>
</dbReference>
<organism evidence="4 5">
    <name type="scientific">Devosia insulae DS-56</name>
    <dbReference type="NCBI Taxonomy" id="1116389"/>
    <lineage>
        <taxon>Bacteria</taxon>
        <taxon>Pseudomonadati</taxon>
        <taxon>Pseudomonadota</taxon>
        <taxon>Alphaproteobacteria</taxon>
        <taxon>Hyphomicrobiales</taxon>
        <taxon>Devosiaceae</taxon>
        <taxon>Devosia</taxon>
    </lineage>
</organism>
<sequence length="200" mass="22680">MKVLVVHAHPVETSYNRALFNAVCETLRAKGDEVDALNLYEEDFQATMSRAERLEYHDVPGNLTPIIKPYVDRLRAADKIVFVHPVWNYGYPAILKGFFDRIFLPGVAFVLEGGDAPDKGKLIPGMKNIRKVAYVTTYGGDRFRTMIMGDPPRRLAMRWAWATFGTLMPPTYLALYDMNNQTEAGLKGFIDKVKRKMAGF</sequence>
<evidence type="ECO:0000256" key="1">
    <source>
        <dbReference type="ARBA" id="ARBA00006252"/>
    </source>
</evidence>
<dbReference type="InterPro" id="IPR029039">
    <property type="entry name" value="Flavoprotein-like_sf"/>
</dbReference>
<dbReference type="AlphaFoldDB" id="A0A1E5XVH1"/>
<proteinExistence type="inferred from homology"/>